<comment type="caution">
    <text evidence="1">The sequence shown here is derived from an EMBL/GenBank/DDBJ whole genome shotgun (WGS) entry which is preliminary data.</text>
</comment>
<dbReference type="Gene3D" id="3.40.50.150">
    <property type="entry name" value="Vaccinia Virus protein VP39"/>
    <property type="match status" value="1"/>
</dbReference>
<proteinExistence type="predicted"/>
<keyword evidence="1" id="KW-0808">Transferase</keyword>
<evidence type="ECO:0000313" key="1">
    <source>
        <dbReference type="EMBL" id="KXB06243.1"/>
    </source>
</evidence>
<gene>
    <name evidence="1" type="ORF">AKJ53_00905</name>
</gene>
<dbReference type="GO" id="GO:0032259">
    <property type="term" value="P:methylation"/>
    <property type="evidence" value="ECO:0007669"/>
    <property type="project" value="UniProtKB-KW"/>
</dbReference>
<dbReference type="SUPFAM" id="SSF53335">
    <property type="entry name" value="S-adenosyl-L-methionine-dependent methyltransferases"/>
    <property type="match status" value="1"/>
</dbReference>
<evidence type="ECO:0000313" key="2">
    <source>
        <dbReference type="Proteomes" id="UP000070491"/>
    </source>
</evidence>
<organism evidence="1 2">
    <name type="scientific">candidate division MSBL1 archaeon SCGC-AAA382F02</name>
    <dbReference type="NCBI Taxonomy" id="1698282"/>
    <lineage>
        <taxon>Archaea</taxon>
        <taxon>Methanobacteriati</taxon>
        <taxon>Methanobacteriota</taxon>
        <taxon>candidate division MSBL1</taxon>
    </lineage>
</organism>
<dbReference type="Pfam" id="PF13489">
    <property type="entry name" value="Methyltransf_23"/>
    <property type="match status" value="1"/>
</dbReference>
<reference evidence="1 2" key="1">
    <citation type="journal article" date="2016" name="Sci. Rep.">
        <title>Metabolic traits of an uncultured archaeal lineage -MSBL1- from brine pools of the Red Sea.</title>
        <authorList>
            <person name="Mwirichia R."/>
            <person name="Alam I."/>
            <person name="Rashid M."/>
            <person name="Vinu M."/>
            <person name="Ba-Alawi W."/>
            <person name="Anthony Kamau A."/>
            <person name="Kamanda Ngugi D."/>
            <person name="Goker M."/>
            <person name="Klenk H.P."/>
            <person name="Bajic V."/>
            <person name="Stingl U."/>
        </authorList>
    </citation>
    <scope>NUCLEOTIDE SEQUENCE [LARGE SCALE GENOMIC DNA]</scope>
    <source>
        <strain evidence="1">SCGC-AAA382F02</strain>
    </source>
</reference>
<keyword evidence="2" id="KW-1185">Reference proteome</keyword>
<accession>A0A133VIG5</accession>
<protein>
    <submittedName>
        <fullName evidence="1">Methyltransferase type 11</fullName>
    </submittedName>
</protein>
<sequence>MDQDGGPEKEHYFENYDGKKRWMSYWYQIKEVRKTKPNNILEVGVGNGTVSNYLRNRGFDVTTADVNGELDPDYVVSVTDLSEMFDENQFDTVLCAEVLEHLPFRYFSNSLKELNYVAGNYVILTLPHTGLDFSLKLDFPYFQEKKINFKIPVPTKHDYDGTHYWTIGKKNSLLEKIKNIVSDVFDIKGTYCIDENPYHRIFTLKVKDTEP</sequence>
<dbReference type="Proteomes" id="UP000070491">
    <property type="component" value="Unassembled WGS sequence"/>
</dbReference>
<dbReference type="EMBL" id="LHYG01000009">
    <property type="protein sequence ID" value="KXB06243.1"/>
    <property type="molecule type" value="Genomic_DNA"/>
</dbReference>
<dbReference type="InterPro" id="IPR029063">
    <property type="entry name" value="SAM-dependent_MTases_sf"/>
</dbReference>
<dbReference type="AlphaFoldDB" id="A0A133VIG5"/>
<keyword evidence="1" id="KW-0489">Methyltransferase</keyword>
<dbReference type="GO" id="GO:0008168">
    <property type="term" value="F:methyltransferase activity"/>
    <property type="evidence" value="ECO:0007669"/>
    <property type="project" value="UniProtKB-KW"/>
</dbReference>
<name>A0A133VIG5_9EURY</name>